<dbReference type="PANTHER" id="PTHR30462:SF0">
    <property type="entry name" value="INTERMEMBRANE TRANSPORT PROTEIN YEBT"/>
    <property type="match status" value="1"/>
</dbReference>
<dbReference type="InterPro" id="IPR003399">
    <property type="entry name" value="Mce/MlaD"/>
</dbReference>
<proteinExistence type="predicted"/>
<evidence type="ECO:0000256" key="6">
    <source>
        <dbReference type="ARBA" id="ARBA00023136"/>
    </source>
</evidence>
<feature type="domain" description="Mce/MlaD" evidence="8">
    <location>
        <begin position="633"/>
        <end position="722"/>
    </location>
</feature>
<dbReference type="PANTHER" id="PTHR30462">
    <property type="entry name" value="INTERMEMBRANE TRANSPORT PROTEIN PQIB-RELATED"/>
    <property type="match status" value="1"/>
</dbReference>
<name>A0ABX9ARK4_9ENTR</name>
<sequence length="875" mass="94943">MEHDSTTPESTRTAIKHRRRISPFWLLPFIALLIAGWLLYTNQQERGTTVTIDFISADGIVAGRTPVRYQGVEIGTVQNISLSEDLRTIQVEASIKSDMKEALRSGTQFWLVTPKASLAGVSGLDALVGGNYIGMMPGPGEPQAHFSALDTQPKYRANSGELLVHLHADDLGSLNAGSLVYYRKIPVGKVYDYTVTPDNKGVTVDVLIERRFTHLIKKESRFWNVSGIKADISPGGAKVEMQSLAALVNGAVAFDSPEGSDNASAEQAYRLYPNLAQSQRGVAITLTLPSANMLKAGQTPLLYQGLEVGSVQKLVLDPGNGNVTGQLIIDPSVVPLMREGTRIELTKPRLTLNDLNLSRLLTGPTLTLIPGDGEPRQIFPLIDGTQALRPDTLTVQLSAAQSYGIDVGQPVLLHGVQIGQIIQRTLTEKGVTFDASIEPEYRALLHKDSTFIVNSRLNVKLGLEGVQMIGASPQEWLSGGVMVLPGTQGEPQARYTLFSDRDNAQEGIKGSTPSPTLTLVTESLPDIQEGSVVLYRKFQVGEIMRIRPGAETFDVQVYLHPEYRKLLTERSVFWAEGGARVQLSTSGLTVQAAPLNRAIKGAISFDNLEGAPETKGGKRLLYNTETAARAIGSRIELRTYDASSLSAGMPIRYLGIEIGRLDSLKLAEQRNDVLAQAVLYPEYVNAFARAGTRFSVVTPQISAAGVDHLETLLQPYINVEPGNGAQQRQFELQQATISDSRYQDGLNIVVDAPEAGALQVGTPVLFRGVEVGTVTGLSLGPLSDRVTVALRISKRHQHLVRSNSVFWLASGYNLEFGLGGGLLKTGTFQQFIRGGIAFATPPAIPLAPIATPGKHFLLLGQEPKEWREWRTAIPE</sequence>
<accession>A0ABX9ARK4</accession>
<feature type="domain" description="Mce/MlaD" evidence="8">
    <location>
        <begin position="281"/>
        <end position="351"/>
    </location>
</feature>
<dbReference type="EMBL" id="CP081864">
    <property type="protein sequence ID" value="QZN97847.1"/>
    <property type="molecule type" value="Genomic_DNA"/>
</dbReference>
<dbReference type="Proteomes" id="UP000825886">
    <property type="component" value="Chromosome"/>
</dbReference>
<evidence type="ECO:0000259" key="8">
    <source>
        <dbReference type="Pfam" id="PF02470"/>
    </source>
</evidence>
<feature type="domain" description="Mce/MlaD" evidence="8">
    <location>
        <begin position="46"/>
        <end position="138"/>
    </location>
</feature>
<evidence type="ECO:0000313" key="9">
    <source>
        <dbReference type="EMBL" id="QZN97847.1"/>
    </source>
</evidence>
<evidence type="ECO:0000256" key="7">
    <source>
        <dbReference type="SAM" id="Phobius"/>
    </source>
</evidence>
<feature type="domain" description="Mce/MlaD" evidence="8">
    <location>
        <begin position="745"/>
        <end position="806"/>
    </location>
</feature>
<evidence type="ECO:0000256" key="3">
    <source>
        <dbReference type="ARBA" id="ARBA00022519"/>
    </source>
</evidence>
<keyword evidence="4 7" id="KW-0812">Transmembrane</keyword>
<evidence type="ECO:0000256" key="4">
    <source>
        <dbReference type="ARBA" id="ARBA00022692"/>
    </source>
</evidence>
<evidence type="ECO:0000256" key="1">
    <source>
        <dbReference type="ARBA" id="ARBA00004533"/>
    </source>
</evidence>
<evidence type="ECO:0000256" key="5">
    <source>
        <dbReference type="ARBA" id="ARBA00022989"/>
    </source>
</evidence>
<evidence type="ECO:0000313" key="10">
    <source>
        <dbReference type="Proteomes" id="UP000825886"/>
    </source>
</evidence>
<feature type="domain" description="Mce/MlaD" evidence="8">
    <location>
        <begin position="164"/>
        <end position="221"/>
    </location>
</feature>
<gene>
    <name evidence="9" type="ORF">K6K13_11415</name>
</gene>
<protein>
    <submittedName>
        <fullName evidence="9">MlaD family protein</fullName>
    </submittedName>
</protein>
<dbReference type="InterPro" id="IPR051800">
    <property type="entry name" value="PqiA-PqiB_transport"/>
</dbReference>
<reference evidence="9 10" key="1">
    <citation type="submission" date="2021-08" db="EMBL/GenBank/DDBJ databases">
        <title>Culture and genomic analysis of Symbiopectobacterium purcellii sp. nov. gen. nov., isolated from the leafhopper Empoasca decipiens.</title>
        <authorList>
            <person name="Nadal-Jimenez P."/>
            <person name="Siozios S."/>
            <person name="Halliday N."/>
            <person name="Camara M."/>
            <person name="Hurst G.D.D."/>
        </authorList>
    </citation>
    <scope>NUCLEOTIDE SEQUENCE [LARGE SCALE GENOMIC DNA]</scope>
    <source>
        <strain evidence="9 10">SyEd1</strain>
    </source>
</reference>
<evidence type="ECO:0000256" key="2">
    <source>
        <dbReference type="ARBA" id="ARBA00022475"/>
    </source>
</evidence>
<keyword evidence="3" id="KW-0997">Cell inner membrane</keyword>
<keyword evidence="2" id="KW-1003">Cell membrane</keyword>
<comment type="subcellular location">
    <subcellularLocation>
        <location evidence="1">Cell inner membrane</location>
    </subcellularLocation>
</comment>
<feature type="domain" description="Mce/MlaD" evidence="8">
    <location>
        <begin position="392"/>
        <end position="455"/>
    </location>
</feature>
<keyword evidence="5 7" id="KW-1133">Transmembrane helix</keyword>
<dbReference type="RefSeq" id="WP_222160877.1">
    <property type="nucleotide sequence ID" value="NZ_CP081864.1"/>
</dbReference>
<organism evidence="9 10">
    <name type="scientific">Symbiopectobacterium purcellii</name>
    <dbReference type="NCBI Taxonomy" id="2871826"/>
    <lineage>
        <taxon>Bacteria</taxon>
        <taxon>Pseudomonadati</taxon>
        <taxon>Pseudomonadota</taxon>
        <taxon>Gammaproteobacteria</taxon>
        <taxon>Enterobacterales</taxon>
        <taxon>Enterobacteriaceae</taxon>
    </lineage>
</organism>
<keyword evidence="6 7" id="KW-0472">Membrane</keyword>
<keyword evidence="10" id="KW-1185">Reference proteome</keyword>
<dbReference type="Pfam" id="PF02470">
    <property type="entry name" value="MlaD"/>
    <property type="match status" value="6"/>
</dbReference>
<feature type="transmembrane region" description="Helical" evidence="7">
    <location>
        <begin position="21"/>
        <end position="40"/>
    </location>
</feature>